<keyword evidence="2" id="KW-0812">Transmembrane</keyword>
<sequence>METEPNAFYAIGQMAGWWLIFLVVVPWLAVLLAVYSRGNSMIVAGFIGFFGTPLIGMLYVIAQPVNQSVLDERAIRSGKSRRCSKCMTLKHPTARICPQCKTIAGKSDAPEPSRLEPSLSGMSAVHDPGENVERAEPDENGVAEFQRRMQQRDP</sequence>
<name>A0ABT0SW75_9GAMM</name>
<evidence type="ECO:0000313" key="3">
    <source>
        <dbReference type="EMBL" id="MCL7938832.1"/>
    </source>
</evidence>
<feature type="transmembrane region" description="Helical" evidence="2">
    <location>
        <begin position="15"/>
        <end position="35"/>
    </location>
</feature>
<evidence type="ECO:0008006" key="5">
    <source>
        <dbReference type="Google" id="ProtNLM"/>
    </source>
</evidence>
<keyword evidence="2" id="KW-1133">Transmembrane helix</keyword>
<protein>
    <recommendedName>
        <fullName evidence="5">Zinc ribbon domain-containing protein</fullName>
    </recommendedName>
</protein>
<gene>
    <name evidence="3" type="ORF">M8009_00755</name>
</gene>
<dbReference type="EMBL" id="JAMJPK010000001">
    <property type="protein sequence ID" value="MCL7938832.1"/>
    <property type="molecule type" value="Genomic_DNA"/>
</dbReference>
<evidence type="ECO:0000256" key="2">
    <source>
        <dbReference type="SAM" id="Phobius"/>
    </source>
</evidence>
<comment type="caution">
    <text evidence="3">The sequence shown here is derived from an EMBL/GenBank/DDBJ whole genome shotgun (WGS) entry which is preliminary data.</text>
</comment>
<organism evidence="3 4">
    <name type="scientific">Halomonas gemina</name>
    <dbReference type="NCBI Taxonomy" id="2945105"/>
    <lineage>
        <taxon>Bacteria</taxon>
        <taxon>Pseudomonadati</taxon>
        <taxon>Pseudomonadota</taxon>
        <taxon>Gammaproteobacteria</taxon>
        <taxon>Oceanospirillales</taxon>
        <taxon>Halomonadaceae</taxon>
        <taxon>Halomonas</taxon>
    </lineage>
</organism>
<evidence type="ECO:0000256" key="1">
    <source>
        <dbReference type="SAM" id="MobiDB-lite"/>
    </source>
</evidence>
<keyword evidence="4" id="KW-1185">Reference proteome</keyword>
<feature type="transmembrane region" description="Helical" evidence="2">
    <location>
        <begin position="42"/>
        <end position="62"/>
    </location>
</feature>
<feature type="region of interest" description="Disordered" evidence="1">
    <location>
        <begin position="105"/>
        <end position="154"/>
    </location>
</feature>
<feature type="compositionally biased region" description="Basic and acidic residues" evidence="1">
    <location>
        <begin position="127"/>
        <end position="137"/>
    </location>
</feature>
<keyword evidence="2" id="KW-0472">Membrane</keyword>
<dbReference type="Proteomes" id="UP001165369">
    <property type="component" value="Unassembled WGS sequence"/>
</dbReference>
<proteinExistence type="predicted"/>
<feature type="compositionally biased region" description="Basic and acidic residues" evidence="1">
    <location>
        <begin position="145"/>
        <end position="154"/>
    </location>
</feature>
<evidence type="ECO:0000313" key="4">
    <source>
        <dbReference type="Proteomes" id="UP001165369"/>
    </source>
</evidence>
<dbReference type="RefSeq" id="WP_250058856.1">
    <property type="nucleotide sequence ID" value="NZ_JAMJPK010000001.1"/>
</dbReference>
<reference evidence="3" key="1">
    <citation type="submission" date="2022-05" db="EMBL/GenBank/DDBJ databases">
        <title>Halomonas geminus sp. nov. and Halomonas llamarensis sp. nov. isolated from high-altitude salars of the Atacama Desert.</title>
        <authorList>
            <person name="Hintersatz C."/>
            <person name="Rojas L.A."/>
            <person name="Wei T.-S."/>
            <person name="Kutschke S."/>
            <person name="Lehmann F."/>
            <person name="Jain R."/>
            <person name="Pollmann K."/>
        </authorList>
    </citation>
    <scope>NUCLEOTIDE SEQUENCE</scope>
    <source>
        <strain evidence="3">ATCH28</strain>
    </source>
</reference>
<accession>A0ABT0SW75</accession>